<evidence type="ECO:0000313" key="2">
    <source>
        <dbReference type="Proteomes" id="UP001562357"/>
    </source>
</evidence>
<gene>
    <name evidence="1" type="primary">g1019</name>
    <name evidence="1" type="ORF">EsDP_00001019</name>
</gene>
<evidence type="ECO:0000313" key="1">
    <source>
        <dbReference type="EMBL" id="GAB0132587.1"/>
    </source>
</evidence>
<comment type="caution">
    <text evidence="1">The sequence shown here is derived from an EMBL/GenBank/DDBJ whole genome shotgun (WGS) entry which is preliminary data.</text>
</comment>
<name>A0ABQ0CGL6_9HYPO</name>
<dbReference type="Proteomes" id="UP001562357">
    <property type="component" value="Unassembled WGS sequence"/>
</dbReference>
<dbReference type="EMBL" id="BAAFGZ010000021">
    <property type="protein sequence ID" value="GAB0132587.1"/>
    <property type="molecule type" value="Genomic_DNA"/>
</dbReference>
<keyword evidence="2" id="KW-1185">Reference proteome</keyword>
<organism evidence="1 2">
    <name type="scientific">Epichloe bromicola</name>
    <dbReference type="NCBI Taxonomy" id="79588"/>
    <lineage>
        <taxon>Eukaryota</taxon>
        <taxon>Fungi</taxon>
        <taxon>Dikarya</taxon>
        <taxon>Ascomycota</taxon>
        <taxon>Pezizomycotina</taxon>
        <taxon>Sordariomycetes</taxon>
        <taxon>Hypocreomycetidae</taxon>
        <taxon>Hypocreales</taxon>
        <taxon>Clavicipitaceae</taxon>
        <taxon>Epichloe</taxon>
    </lineage>
</organism>
<reference evidence="2" key="1">
    <citation type="submission" date="2024-06" db="EMBL/GenBank/DDBJ databases">
        <title>Draft Genome Sequences of Epichloe bromicola Strains Isolated from Elymus ciliaris.</title>
        <authorList>
            <consortium name="Epichloe bromicola genome sequencing consortium"/>
            <person name="Miura A."/>
            <person name="Imano S."/>
            <person name="Ashida A."/>
            <person name="Sato I."/>
            <person name="Chiba S."/>
            <person name="Tanaka A."/>
            <person name="Camagna M."/>
            <person name="Takemoto D."/>
        </authorList>
    </citation>
    <scope>NUCLEOTIDE SEQUENCE [LARGE SCALE GENOMIC DNA]</scope>
    <source>
        <strain evidence="2">DP</strain>
    </source>
</reference>
<proteinExistence type="predicted"/>
<protein>
    <submittedName>
        <fullName evidence="1">Uncharacterized protein</fullName>
    </submittedName>
</protein>
<accession>A0ABQ0CGL6</accession>
<sequence length="84" mass="9059">MAMARTKDSGGAKPGYQLSSIYCSNNVLGHCNHMDLAGLIHCCSAGPGGQRQFKLGLTKINKFKDKIGKTIGCNSPEELWCVKE</sequence>